<dbReference type="Pfam" id="PF11902">
    <property type="entry name" value="DUF3422"/>
    <property type="match status" value="1"/>
</dbReference>
<feature type="transmembrane region" description="Helical" evidence="1">
    <location>
        <begin position="402"/>
        <end position="423"/>
    </location>
</feature>
<evidence type="ECO:0000256" key="1">
    <source>
        <dbReference type="SAM" id="Phobius"/>
    </source>
</evidence>
<sequence>MNTLTDDAPHAAAPAVPVAWLPRSHTELHGELHARPALPVRTPSVVSSWAQWGMSAAQAESALTELCRASGEPEPPPGARHHVLHTPRFEMRFERHGEFVSWQVNRPLHLPGGTPADGALDELLEHASATELLPSAFVRALAPPEGAPMIAATHVLLLQADEDSLPLLRRRISTALGSCSGHLCEDGAPLLGAVIADGQGVVFTDLRLRGDGFTRFVLLDMGLPTDQAAREAQRLCEIETYRMLAMLGFPVAQKEAQSLAHLERTLQRTVDAMANDDSLDDAAAFETLTKLAAEIEHGAARTRYRFSATRAYHQIVQRRLSDLRERRIEGVQTLSGFFGRRFAPAMALCESTDARLTDVADRINRAVSLARVRVEVQREAGNQEVFKLLAHRQQQQLRLQQTVEGLSVVAISYYALGLVGYLAKAAKGVPALAAVMPPADVVVGLAVAPVVGSVWWFLKQLHRRLGNH</sequence>
<gene>
    <name evidence="2" type="ORF">SM757_12050</name>
</gene>
<feature type="transmembrane region" description="Helical" evidence="1">
    <location>
        <begin position="435"/>
        <end position="458"/>
    </location>
</feature>
<dbReference type="Proteomes" id="UP001293718">
    <property type="component" value="Unassembled WGS sequence"/>
</dbReference>
<dbReference type="InterPro" id="IPR021830">
    <property type="entry name" value="DUF3422"/>
</dbReference>
<reference evidence="2 3" key="1">
    <citation type="submission" date="2023-11" db="EMBL/GenBank/DDBJ databases">
        <title>Draft genome of Azohydromonas lata strain H1 (DSM1123), a polyhydroxyalkanoate producer.</title>
        <authorList>
            <person name="Traversa D."/>
            <person name="D'Addabbo P."/>
            <person name="Pazzani C."/>
            <person name="Manzari C."/>
            <person name="Chiara M."/>
            <person name="Scrascia M."/>
        </authorList>
    </citation>
    <scope>NUCLEOTIDE SEQUENCE [LARGE SCALE GENOMIC DNA]</scope>
    <source>
        <strain evidence="2 3">H1</strain>
    </source>
</reference>
<keyword evidence="1" id="KW-0472">Membrane</keyword>
<organism evidence="2 3">
    <name type="scientific">Azohydromonas lata</name>
    <dbReference type="NCBI Taxonomy" id="45677"/>
    <lineage>
        <taxon>Bacteria</taxon>
        <taxon>Pseudomonadati</taxon>
        <taxon>Pseudomonadota</taxon>
        <taxon>Betaproteobacteria</taxon>
        <taxon>Burkholderiales</taxon>
        <taxon>Sphaerotilaceae</taxon>
        <taxon>Azohydromonas</taxon>
    </lineage>
</organism>
<name>A0ABU5IDV4_9BURK</name>
<comment type="caution">
    <text evidence="2">The sequence shown here is derived from an EMBL/GenBank/DDBJ whole genome shotgun (WGS) entry which is preliminary data.</text>
</comment>
<keyword evidence="1" id="KW-1133">Transmembrane helix</keyword>
<keyword evidence="3" id="KW-1185">Reference proteome</keyword>
<keyword evidence="1" id="KW-0812">Transmembrane</keyword>
<protein>
    <submittedName>
        <fullName evidence="2">DUF3422 domain-containing protein</fullName>
    </submittedName>
</protein>
<proteinExistence type="predicted"/>
<dbReference type="RefSeq" id="WP_322465631.1">
    <property type="nucleotide sequence ID" value="NZ_JAXOJX010000016.1"/>
</dbReference>
<evidence type="ECO:0000313" key="3">
    <source>
        <dbReference type="Proteomes" id="UP001293718"/>
    </source>
</evidence>
<evidence type="ECO:0000313" key="2">
    <source>
        <dbReference type="EMBL" id="MDZ5457302.1"/>
    </source>
</evidence>
<dbReference type="EMBL" id="JAXOJX010000016">
    <property type="protein sequence ID" value="MDZ5457302.1"/>
    <property type="molecule type" value="Genomic_DNA"/>
</dbReference>
<accession>A0ABU5IDV4</accession>